<gene>
    <name evidence="2" type="ORF">VITISV_022346</name>
</gene>
<dbReference type="ExpressionAtlas" id="A5C3M9">
    <property type="expression patterns" value="baseline and differential"/>
</dbReference>
<reference evidence="2" key="1">
    <citation type="journal article" date="2007" name="PLoS ONE">
        <title>The first genome sequence of an elite grapevine cultivar (Pinot noir Vitis vinifera L.): coping with a highly heterozygous genome.</title>
        <authorList>
            <person name="Velasco R."/>
            <person name="Zharkikh A."/>
            <person name="Troggio M."/>
            <person name="Cartwright D.A."/>
            <person name="Cestaro A."/>
            <person name="Pruss D."/>
            <person name="Pindo M."/>
            <person name="FitzGerald L.M."/>
            <person name="Vezzulli S."/>
            <person name="Reid J."/>
            <person name="Malacarne G."/>
            <person name="Iliev D."/>
            <person name="Coppola G."/>
            <person name="Wardell B."/>
            <person name="Micheletti D."/>
            <person name="Macalma T."/>
            <person name="Facci M."/>
            <person name="Mitchell J.T."/>
            <person name="Perazzolli M."/>
            <person name="Eldredge G."/>
            <person name="Gatto P."/>
            <person name="Oyzerski R."/>
            <person name="Moretto M."/>
            <person name="Gutin N."/>
            <person name="Stefanini M."/>
            <person name="Chen Y."/>
            <person name="Segala C."/>
            <person name="Davenport C."/>
            <person name="Dematte L."/>
            <person name="Mraz A."/>
            <person name="Battilana J."/>
            <person name="Stormo K."/>
            <person name="Costa F."/>
            <person name="Tao Q."/>
            <person name="Si-Ammour A."/>
            <person name="Harkins T."/>
            <person name="Lackey A."/>
            <person name="Perbost C."/>
            <person name="Taillon B."/>
            <person name="Stella A."/>
            <person name="Solovyev V."/>
            <person name="Fawcett J.A."/>
            <person name="Sterck L."/>
            <person name="Vandepoele K."/>
            <person name="Grando S.M."/>
            <person name="Toppo S."/>
            <person name="Moser C."/>
            <person name="Lanchbury J."/>
            <person name="Bogden R."/>
            <person name="Skolnick M."/>
            <person name="Sgaramella V."/>
            <person name="Bhatnagar S.K."/>
            <person name="Fontana P."/>
            <person name="Gutin A."/>
            <person name="Van de Peer Y."/>
            <person name="Salamini F."/>
            <person name="Viola R."/>
        </authorList>
    </citation>
    <scope>NUCLEOTIDE SEQUENCE</scope>
</reference>
<evidence type="ECO:0000313" key="2">
    <source>
        <dbReference type="EMBL" id="CAN73012.1"/>
    </source>
</evidence>
<proteinExistence type="predicted"/>
<protein>
    <recommendedName>
        <fullName evidence="3">DUF4283 domain-containing protein</fullName>
    </recommendedName>
</protein>
<evidence type="ECO:0000256" key="1">
    <source>
        <dbReference type="SAM" id="MobiDB-lite"/>
    </source>
</evidence>
<name>A5C3M9_VITVI</name>
<dbReference type="AlphaFoldDB" id="A5C3M9"/>
<organism evidence="2">
    <name type="scientific">Vitis vinifera</name>
    <name type="common">Grape</name>
    <dbReference type="NCBI Taxonomy" id="29760"/>
    <lineage>
        <taxon>Eukaryota</taxon>
        <taxon>Viridiplantae</taxon>
        <taxon>Streptophyta</taxon>
        <taxon>Embryophyta</taxon>
        <taxon>Tracheophyta</taxon>
        <taxon>Spermatophyta</taxon>
        <taxon>Magnoliopsida</taxon>
        <taxon>eudicotyledons</taxon>
        <taxon>Gunneridae</taxon>
        <taxon>Pentapetalae</taxon>
        <taxon>rosids</taxon>
        <taxon>Vitales</taxon>
        <taxon>Vitaceae</taxon>
        <taxon>Viteae</taxon>
        <taxon>Vitis</taxon>
    </lineage>
</organism>
<feature type="compositionally biased region" description="Basic and acidic residues" evidence="1">
    <location>
        <begin position="189"/>
        <end position="214"/>
    </location>
</feature>
<dbReference type="EMBL" id="AM481019">
    <property type="protein sequence ID" value="CAN73012.1"/>
    <property type="molecule type" value="Genomic_DNA"/>
</dbReference>
<feature type="compositionally biased region" description="Polar residues" evidence="1">
    <location>
        <begin position="219"/>
        <end position="230"/>
    </location>
</feature>
<evidence type="ECO:0008006" key="3">
    <source>
        <dbReference type="Google" id="ProtNLM"/>
    </source>
</evidence>
<sequence length="384" mass="41531">MHRSYAKAVSDEGPRGGGLVPVGRWARAVVRESKFDRENWAEVGRSVARSLGKKGVVTIVPILAGNGVFFVETIEEAIFLHDLRNLKVGERNIIQLRRWSLKENAEIDGKFREGWIEFTGVAISPMVGGTPEEDCGAMRDVVIVVVGDEERRRGSEKGELTRVAIASHLGTGGGRRGERGRSTAGGRYRVGEDSRQRKEGERGKAVLTSVDKRGKGCQLPSQSRLNSNKTADGLDGIEEVGGDWAGEDEAIADVGCRACERKTQSLSKPGPRVAIMGCKLKGLLGLGLSPEEFIPVETVASLCKEEDSSANEKGKTAPGLLEVQSSRFVKKKVLYGSRKLWSTFFPPSSEHGQGIGCCSEPILRRKIKADSEEDPKAEASGAES</sequence>
<feature type="region of interest" description="Disordered" evidence="1">
    <location>
        <begin position="155"/>
        <end position="233"/>
    </location>
</feature>
<accession>A5C3M9</accession>